<proteinExistence type="predicted"/>
<dbReference type="Proteomes" id="UP000199334">
    <property type="component" value="Unassembled WGS sequence"/>
</dbReference>
<dbReference type="InterPro" id="IPR003439">
    <property type="entry name" value="ABC_transporter-like_ATP-bd"/>
</dbReference>
<dbReference type="RefSeq" id="WP_093857383.1">
    <property type="nucleotide sequence ID" value="NZ_BJVZ01000005.1"/>
</dbReference>
<dbReference type="STRING" id="237069.SAMN05216498_2986"/>
<dbReference type="PROSITE" id="PS00211">
    <property type="entry name" value="ABC_TRANSPORTER_1"/>
    <property type="match status" value="1"/>
</dbReference>
<evidence type="ECO:0000256" key="1">
    <source>
        <dbReference type="ARBA" id="ARBA00022448"/>
    </source>
</evidence>
<evidence type="ECO:0000256" key="2">
    <source>
        <dbReference type="ARBA" id="ARBA00022741"/>
    </source>
</evidence>
<dbReference type="SMART" id="SM00382">
    <property type="entry name" value="AAA"/>
    <property type="match status" value="1"/>
</dbReference>
<dbReference type="InterPro" id="IPR017871">
    <property type="entry name" value="ABC_transporter-like_CS"/>
</dbReference>
<keyword evidence="1" id="KW-0813">Transport</keyword>
<dbReference type="PANTHER" id="PTHR42711">
    <property type="entry name" value="ABC TRANSPORTER ATP-BINDING PROTEIN"/>
    <property type="match status" value="1"/>
</dbReference>
<keyword evidence="2" id="KW-0547">Nucleotide-binding</keyword>
<dbReference type="Gene3D" id="3.40.50.300">
    <property type="entry name" value="P-loop containing nucleotide triphosphate hydrolases"/>
    <property type="match status" value="1"/>
</dbReference>
<dbReference type="GO" id="GO:0005524">
    <property type="term" value="F:ATP binding"/>
    <property type="evidence" value="ECO:0007669"/>
    <property type="project" value="UniProtKB-KW"/>
</dbReference>
<keyword evidence="3 5" id="KW-0067">ATP-binding</keyword>
<feature type="domain" description="ABC transporter" evidence="4">
    <location>
        <begin position="5"/>
        <end position="232"/>
    </location>
</feature>
<evidence type="ECO:0000259" key="4">
    <source>
        <dbReference type="PROSITE" id="PS50893"/>
    </source>
</evidence>
<protein>
    <submittedName>
        <fullName evidence="5">ABC-2 type transport system ATP-binding protein</fullName>
    </submittedName>
</protein>
<gene>
    <name evidence="5" type="ORF">SAMN05216498_2986</name>
</gene>
<accession>A0A1H0DXN5</accession>
<dbReference type="PANTHER" id="PTHR42711:SF13">
    <property type="entry name" value="ABC TRANSPORTER, ATP-BINDING PROTEIN"/>
    <property type="match status" value="1"/>
</dbReference>
<dbReference type="EMBL" id="FNIG01000008">
    <property type="protein sequence ID" value="SDN74944.1"/>
    <property type="molecule type" value="Genomic_DNA"/>
</dbReference>
<dbReference type="PROSITE" id="PS50893">
    <property type="entry name" value="ABC_TRANSPORTER_2"/>
    <property type="match status" value="1"/>
</dbReference>
<dbReference type="InterPro" id="IPR003593">
    <property type="entry name" value="AAA+_ATPase"/>
</dbReference>
<organism evidence="5 6">
    <name type="scientific">Tenuibacillus multivorans</name>
    <dbReference type="NCBI Taxonomy" id="237069"/>
    <lineage>
        <taxon>Bacteria</taxon>
        <taxon>Bacillati</taxon>
        <taxon>Bacillota</taxon>
        <taxon>Bacilli</taxon>
        <taxon>Bacillales</taxon>
        <taxon>Bacillaceae</taxon>
        <taxon>Tenuibacillus</taxon>
    </lineage>
</organism>
<dbReference type="SUPFAM" id="SSF52540">
    <property type="entry name" value="P-loop containing nucleoside triphosphate hydrolases"/>
    <property type="match status" value="1"/>
</dbReference>
<keyword evidence="6" id="KW-1185">Reference proteome</keyword>
<evidence type="ECO:0000313" key="6">
    <source>
        <dbReference type="Proteomes" id="UP000199334"/>
    </source>
</evidence>
<sequence length="282" mass="31756">MEEIIKVDSLTKFFANEEALDGLDLSIHSREIFGFLGPSGAGKTTTIKLLTGQLLPTSGSATVFGVPVKEVNSPQHLKKIGVMSDNSGLYERLSIYENLKLYCELYQVTTDRIREVLEMVNLIGEEKKMISKLSKGMRQRVVLARTFLHKPNLLFLDEPTAALDPVNSEQIHRGLRELNQNGTTIFLTTHDMREAETLCDRIAFLNNGEVQLMGPPKELQRQYSNGNIRLELKNGHEVEVQNNKEGAQKVHEWMSSGELVRIQSHEPTLGEIFVDITGRKLI</sequence>
<evidence type="ECO:0000256" key="3">
    <source>
        <dbReference type="ARBA" id="ARBA00022840"/>
    </source>
</evidence>
<dbReference type="CDD" id="cd03230">
    <property type="entry name" value="ABC_DR_subfamily_A"/>
    <property type="match status" value="1"/>
</dbReference>
<dbReference type="Pfam" id="PF00005">
    <property type="entry name" value="ABC_tran"/>
    <property type="match status" value="1"/>
</dbReference>
<reference evidence="5 6" key="1">
    <citation type="submission" date="2016-10" db="EMBL/GenBank/DDBJ databases">
        <authorList>
            <person name="de Groot N.N."/>
        </authorList>
    </citation>
    <scope>NUCLEOTIDE SEQUENCE [LARGE SCALE GENOMIC DNA]</scope>
    <source>
        <strain evidence="5 6">CGMCC 1.3442</strain>
    </source>
</reference>
<dbReference type="InterPro" id="IPR050763">
    <property type="entry name" value="ABC_transporter_ATP-binding"/>
</dbReference>
<dbReference type="GO" id="GO:0016887">
    <property type="term" value="F:ATP hydrolysis activity"/>
    <property type="evidence" value="ECO:0007669"/>
    <property type="project" value="InterPro"/>
</dbReference>
<dbReference type="InterPro" id="IPR027417">
    <property type="entry name" value="P-loop_NTPase"/>
</dbReference>
<name>A0A1H0DXN5_9BACI</name>
<dbReference type="AlphaFoldDB" id="A0A1H0DXN5"/>
<evidence type="ECO:0000313" key="5">
    <source>
        <dbReference type="EMBL" id="SDN74944.1"/>
    </source>
</evidence>
<dbReference type="OrthoDB" id="9804819at2"/>